<evidence type="ECO:0000256" key="2">
    <source>
        <dbReference type="ARBA" id="ARBA00022723"/>
    </source>
</evidence>
<comment type="similarity">
    <text evidence="1">Belongs to the metallo-dependent hydrolases superfamily. ATZ/TRZ family.</text>
</comment>
<dbReference type="InterPro" id="IPR006680">
    <property type="entry name" value="Amidohydro-rel"/>
</dbReference>
<dbReference type="InterPro" id="IPR050287">
    <property type="entry name" value="MTA/SAH_deaminase"/>
</dbReference>
<feature type="domain" description="Amidohydrolase-related" evidence="5">
    <location>
        <begin position="58"/>
        <end position="427"/>
    </location>
</feature>
<dbReference type="InterPro" id="IPR011059">
    <property type="entry name" value="Metal-dep_hydrolase_composite"/>
</dbReference>
<name>A0A934IPT8_9HYPH</name>
<dbReference type="Pfam" id="PF22039">
    <property type="entry name" value="HUTI_composite_bact"/>
    <property type="match status" value="1"/>
</dbReference>
<dbReference type="InterPro" id="IPR032466">
    <property type="entry name" value="Metal_Hydrolase"/>
</dbReference>
<dbReference type="SUPFAM" id="SSF51556">
    <property type="entry name" value="Metallo-dependent hydrolases"/>
    <property type="match status" value="1"/>
</dbReference>
<dbReference type="GO" id="GO:0016810">
    <property type="term" value="F:hydrolase activity, acting on carbon-nitrogen (but not peptide) bonds"/>
    <property type="evidence" value="ECO:0007669"/>
    <property type="project" value="InterPro"/>
</dbReference>
<dbReference type="PANTHER" id="PTHR43794">
    <property type="entry name" value="AMINOHYDROLASE SSNA-RELATED"/>
    <property type="match status" value="1"/>
</dbReference>
<feature type="domain" description="Aminodeoxyfutalosine deaminase/Imidazolonepropionase-like composite" evidence="6">
    <location>
        <begin position="24"/>
        <end position="46"/>
    </location>
</feature>
<evidence type="ECO:0000256" key="3">
    <source>
        <dbReference type="ARBA" id="ARBA00022801"/>
    </source>
</evidence>
<dbReference type="Gene3D" id="3.20.20.140">
    <property type="entry name" value="Metal-dependent hydrolases"/>
    <property type="match status" value="1"/>
</dbReference>
<dbReference type="PANTHER" id="PTHR43794:SF5">
    <property type="entry name" value="CHLOROHYDROLASE FAMILY PROTEIN"/>
    <property type="match status" value="1"/>
</dbReference>
<evidence type="ECO:0000256" key="1">
    <source>
        <dbReference type="ARBA" id="ARBA00006745"/>
    </source>
</evidence>
<evidence type="ECO:0000256" key="4">
    <source>
        <dbReference type="ARBA" id="ARBA00022833"/>
    </source>
</evidence>
<dbReference type="RefSeq" id="WP_198884700.1">
    <property type="nucleotide sequence ID" value="NZ_JAEKJA010000040.1"/>
</dbReference>
<dbReference type="GO" id="GO:0046872">
    <property type="term" value="F:metal ion binding"/>
    <property type="evidence" value="ECO:0007669"/>
    <property type="project" value="UniProtKB-KW"/>
</dbReference>
<comment type="caution">
    <text evidence="7">The sequence shown here is derived from an EMBL/GenBank/DDBJ whole genome shotgun (WGS) entry which is preliminary data.</text>
</comment>
<keyword evidence="4" id="KW-0862">Zinc</keyword>
<organism evidence="7 8">
    <name type="scientific">Acuticoccus mangrovi</name>
    <dbReference type="NCBI Taxonomy" id="2796142"/>
    <lineage>
        <taxon>Bacteria</taxon>
        <taxon>Pseudomonadati</taxon>
        <taxon>Pseudomonadota</taxon>
        <taxon>Alphaproteobacteria</taxon>
        <taxon>Hyphomicrobiales</taxon>
        <taxon>Amorphaceae</taxon>
        <taxon>Acuticoccus</taxon>
    </lineage>
</organism>
<keyword evidence="3" id="KW-0378">Hydrolase</keyword>
<dbReference type="Gene3D" id="2.30.40.10">
    <property type="entry name" value="Urease, subunit C, domain 1"/>
    <property type="match status" value="1"/>
</dbReference>
<accession>A0A934IPT8</accession>
<gene>
    <name evidence="7" type="ORF">JCR33_24080</name>
</gene>
<dbReference type="InterPro" id="IPR054418">
    <property type="entry name" value="MQNX/HUTI_composite_N"/>
</dbReference>
<dbReference type="Pfam" id="PF01979">
    <property type="entry name" value="Amidohydro_1"/>
    <property type="match status" value="1"/>
</dbReference>
<keyword evidence="2" id="KW-0479">Metal-binding</keyword>
<evidence type="ECO:0000259" key="5">
    <source>
        <dbReference type="Pfam" id="PF01979"/>
    </source>
</evidence>
<dbReference type="EMBL" id="JAEKJA010000040">
    <property type="protein sequence ID" value="MBJ3778801.1"/>
    <property type="molecule type" value="Genomic_DNA"/>
</dbReference>
<keyword evidence="8" id="KW-1185">Reference proteome</keyword>
<proteinExistence type="inferred from homology"/>
<dbReference type="Proteomes" id="UP000609531">
    <property type="component" value="Unassembled WGS sequence"/>
</dbReference>
<dbReference type="SUPFAM" id="SSF51338">
    <property type="entry name" value="Composite domain of metallo-dependent hydrolases"/>
    <property type="match status" value="1"/>
</dbReference>
<dbReference type="AlphaFoldDB" id="A0A934IPT8"/>
<sequence>MADILIRHGIVVTVDPERRVIEDGAVAITGNTIVAVGPTAEVEAAHGAERVIDARYKVVMPGFVDAHAHAGHGLIKTIGGGDSKVWFNACSQIYPVGTTPGFWEAEARLSALERLKSGTTTGLSLMGGGDSEMRVDDPRYADLHCEANRAVGIRSVLAMGPCRPPFPHDFNEIVDGVTTPKTVSFERLYEVCEDVLDRWHGVGDRQINICLLAPVQRRGEHDEVIEEAFAQSAKMLELARRKGVVFTQDGHREGSIKLAHEQFGMLGPDVLLSHCIDLLPEEIELLAEHGGSVVHNPSAVMSILGRCPVPELIDAGVTVAIGSDGTAPDRSYDMFRHMFQAMHYHRRHMRDPQVLPVGKALEMVTIDAAKAVGMADIVGSLEVGKRADVVLVDMRKPHLYPLHMPVYRIANFAVAADVDTVLVDGRVLMEGRKVAHLDEDAILDAAQAEIDAALARTGTEGLMIEPATMWRGSHY</sequence>
<evidence type="ECO:0000259" key="6">
    <source>
        <dbReference type="Pfam" id="PF22039"/>
    </source>
</evidence>
<protein>
    <submittedName>
        <fullName evidence="7">Amidohydrolase family protein</fullName>
    </submittedName>
</protein>
<evidence type="ECO:0000313" key="8">
    <source>
        <dbReference type="Proteomes" id="UP000609531"/>
    </source>
</evidence>
<evidence type="ECO:0000313" key="7">
    <source>
        <dbReference type="EMBL" id="MBJ3778801.1"/>
    </source>
</evidence>
<reference evidence="7" key="1">
    <citation type="submission" date="2020-12" db="EMBL/GenBank/DDBJ databases">
        <title>Bacterial taxonomy.</title>
        <authorList>
            <person name="Pan X."/>
        </authorList>
    </citation>
    <scope>NUCLEOTIDE SEQUENCE</scope>
    <source>
        <strain evidence="7">B2012</strain>
    </source>
</reference>